<dbReference type="AlphaFoldDB" id="A0A8H3II40"/>
<feature type="transmembrane region" description="Helical" evidence="4">
    <location>
        <begin position="48"/>
        <end position="68"/>
    </location>
</feature>
<proteinExistence type="inferred from homology"/>
<dbReference type="OrthoDB" id="196717at2759"/>
<keyword evidence="6" id="KW-1185">Reference proteome</keyword>
<evidence type="ECO:0000313" key="5">
    <source>
        <dbReference type="EMBL" id="CAF9919568.1"/>
    </source>
</evidence>
<protein>
    <submittedName>
        <fullName evidence="5">Uncharacterized protein</fullName>
    </submittedName>
</protein>
<dbReference type="EMBL" id="CAJPDQ010000014">
    <property type="protein sequence ID" value="CAF9919568.1"/>
    <property type="molecule type" value="Genomic_DNA"/>
</dbReference>
<gene>
    <name evidence="5" type="ORF">GOMPHAMPRED_001854</name>
</gene>
<dbReference type="InterPro" id="IPR014472">
    <property type="entry name" value="CHOPT"/>
</dbReference>
<comment type="similarity">
    <text evidence="2">Belongs to the CDP-alcohol phosphatidyltransferase class-I family.</text>
</comment>
<dbReference type="GO" id="GO:0006646">
    <property type="term" value="P:phosphatidylethanolamine biosynthetic process"/>
    <property type="evidence" value="ECO:0007669"/>
    <property type="project" value="TreeGrafter"/>
</dbReference>
<dbReference type="GO" id="GO:0005794">
    <property type="term" value="C:Golgi apparatus"/>
    <property type="evidence" value="ECO:0007669"/>
    <property type="project" value="TreeGrafter"/>
</dbReference>
<keyword evidence="3 4" id="KW-0472">Membrane</keyword>
<feature type="transmembrane region" description="Helical" evidence="4">
    <location>
        <begin position="88"/>
        <end position="108"/>
    </location>
</feature>
<evidence type="ECO:0000256" key="3">
    <source>
        <dbReference type="ARBA" id="ARBA00023136"/>
    </source>
</evidence>
<organism evidence="5 6">
    <name type="scientific">Gomphillus americanus</name>
    <dbReference type="NCBI Taxonomy" id="1940652"/>
    <lineage>
        <taxon>Eukaryota</taxon>
        <taxon>Fungi</taxon>
        <taxon>Dikarya</taxon>
        <taxon>Ascomycota</taxon>
        <taxon>Pezizomycotina</taxon>
        <taxon>Lecanoromycetes</taxon>
        <taxon>OSLEUM clade</taxon>
        <taxon>Ostropomycetidae</taxon>
        <taxon>Ostropales</taxon>
        <taxon>Graphidaceae</taxon>
        <taxon>Gomphilloideae</taxon>
        <taxon>Gomphillus</taxon>
    </lineage>
</organism>
<keyword evidence="4" id="KW-1133">Transmembrane helix</keyword>
<evidence type="ECO:0000256" key="1">
    <source>
        <dbReference type="ARBA" id="ARBA00004370"/>
    </source>
</evidence>
<sequence>MPGQTAFWIPICNHSELEEYADHAVDSISITLNAILLCAALQLGHSPVALGINLVLAVSAFFAAHWAAQRTNSLVFGPVDVTEAQWSMIIIHVISGLAGCTIWDAVIFKNPFLTARKLLCIASACTLSFSILQNVTVIAGIRATPFEANGIRIPRTPFSYQPLLAYTVVITGSILCIKQGLLFITPIPTLLVIGLALGNSAARLILARLLKLPKASNLSLGSFSPYGLLFLSWLYNDQHNILRPSIWFIAMVSIGETIWLHSRAMADLKRIRDLYIFSVRPRAEKAVSRGFYVAGDNLADVQRRWKRFEDDPARVKSLYNF</sequence>
<dbReference type="GO" id="GO:0005789">
    <property type="term" value="C:endoplasmic reticulum membrane"/>
    <property type="evidence" value="ECO:0007669"/>
    <property type="project" value="TreeGrafter"/>
</dbReference>
<reference evidence="5" key="1">
    <citation type="submission" date="2021-03" db="EMBL/GenBank/DDBJ databases">
        <authorList>
            <person name="Tagirdzhanova G."/>
        </authorList>
    </citation>
    <scope>NUCLEOTIDE SEQUENCE</scope>
</reference>
<feature type="transmembrane region" description="Helical" evidence="4">
    <location>
        <begin position="187"/>
        <end position="206"/>
    </location>
</feature>
<comment type="caution">
    <text evidence="5">The sequence shown here is derived from an EMBL/GenBank/DDBJ whole genome shotgun (WGS) entry which is preliminary data.</text>
</comment>
<name>A0A8H3II40_9LECA</name>
<evidence type="ECO:0000313" key="6">
    <source>
        <dbReference type="Proteomes" id="UP000664169"/>
    </source>
</evidence>
<feature type="transmembrane region" description="Helical" evidence="4">
    <location>
        <begin position="218"/>
        <end position="235"/>
    </location>
</feature>
<dbReference type="GO" id="GO:0004142">
    <property type="term" value="F:diacylglycerol cholinephosphotransferase activity"/>
    <property type="evidence" value="ECO:0007669"/>
    <property type="project" value="TreeGrafter"/>
</dbReference>
<accession>A0A8H3II40</accession>
<evidence type="ECO:0000256" key="4">
    <source>
        <dbReference type="SAM" id="Phobius"/>
    </source>
</evidence>
<dbReference type="PANTHER" id="PTHR10414:SF37">
    <property type="entry name" value="BB IN A BOXCAR, ISOFORM C"/>
    <property type="match status" value="1"/>
</dbReference>
<dbReference type="PANTHER" id="PTHR10414">
    <property type="entry name" value="ETHANOLAMINEPHOSPHOTRANSFERASE"/>
    <property type="match status" value="1"/>
</dbReference>
<dbReference type="GO" id="GO:0004307">
    <property type="term" value="F:ethanolaminephosphotransferase activity"/>
    <property type="evidence" value="ECO:0007669"/>
    <property type="project" value="TreeGrafter"/>
</dbReference>
<comment type="subcellular location">
    <subcellularLocation>
        <location evidence="1">Membrane</location>
    </subcellularLocation>
</comment>
<feature type="transmembrane region" description="Helical" evidence="4">
    <location>
        <begin position="241"/>
        <end position="260"/>
    </location>
</feature>
<evidence type="ECO:0000256" key="2">
    <source>
        <dbReference type="ARBA" id="ARBA00010441"/>
    </source>
</evidence>
<dbReference type="Proteomes" id="UP000664169">
    <property type="component" value="Unassembled WGS sequence"/>
</dbReference>
<keyword evidence="4" id="KW-0812">Transmembrane</keyword>